<protein>
    <submittedName>
        <fullName evidence="1">Uncharacterized protein</fullName>
    </submittedName>
</protein>
<proteinExistence type="predicted"/>
<sequence>MKPVKDDCGSYTIPSLRRWRVMEVVTQNGTSSRHVYGHDITNDTDRASTSIEEFNREAMTVTTHSGSIYKLLGVPGRSRGGAKVWKEWCGKHNVVSENDVTDEYFSVDKLFTQINEELYAGLQELADSTFPKRCESCGREYRNAAEFLAATRPVHPDSSGLKPHDDGQMIVDLFRNCVCGSTLLESFGNRRDLGEYGVKRRMRFEDMVGKLVAKGCREEIIRSELLKLMRGQPNDVIRLAKRRNAGSR</sequence>
<organism evidence="1">
    <name type="scientific">mine drainage metagenome</name>
    <dbReference type="NCBI Taxonomy" id="410659"/>
    <lineage>
        <taxon>unclassified sequences</taxon>
        <taxon>metagenomes</taxon>
        <taxon>ecological metagenomes</taxon>
    </lineage>
</organism>
<dbReference type="EMBL" id="MLJW01000013">
    <property type="protein sequence ID" value="OIR13839.1"/>
    <property type="molecule type" value="Genomic_DNA"/>
</dbReference>
<accession>A0A1J5SZ94</accession>
<reference evidence="1" key="1">
    <citation type="submission" date="2016-10" db="EMBL/GenBank/DDBJ databases">
        <title>Sequence of Gallionella enrichment culture.</title>
        <authorList>
            <person name="Poehlein A."/>
            <person name="Muehling M."/>
            <person name="Daniel R."/>
        </authorList>
    </citation>
    <scope>NUCLEOTIDE SEQUENCE</scope>
</reference>
<comment type="caution">
    <text evidence="1">The sequence shown here is derived from an EMBL/GenBank/DDBJ whole genome shotgun (WGS) entry which is preliminary data.</text>
</comment>
<dbReference type="AlphaFoldDB" id="A0A1J5SZ94"/>
<name>A0A1J5SZ94_9ZZZZ</name>
<gene>
    <name evidence="1" type="ORF">GALL_49750</name>
</gene>
<evidence type="ECO:0000313" key="1">
    <source>
        <dbReference type="EMBL" id="OIR13839.1"/>
    </source>
</evidence>